<dbReference type="OrthoDB" id="443140at2759"/>
<evidence type="ECO:0000313" key="2">
    <source>
        <dbReference type="EMBL" id="PKA47257.1"/>
    </source>
</evidence>
<feature type="domain" description="Reverse transcriptase Ty1/copia-type" evidence="1">
    <location>
        <begin position="1"/>
        <end position="56"/>
    </location>
</feature>
<evidence type="ECO:0000259" key="1">
    <source>
        <dbReference type="Pfam" id="PF07727"/>
    </source>
</evidence>
<dbReference type="PANTHER" id="PTHR11439:SF463">
    <property type="entry name" value="REVERSE TRANSCRIPTASE TY1_COPIA-TYPE DOMAIN-CONTAINING PROTEIN"/>
    <property type="match status" value="1"/>
</dbReference>
<dbReference type="PANTHER" id="PTHR11439">
    <property type="entry name" value="GAG-POL-RELATED RETROTRANSPOSON"/>
    <property type="match status" value="1"/>
</dbReference>
<name>A0A2H9ZVD9_9ASPA</name>
<protein>
    <submittedName>
        <fullName evidence="2">Putative mitochondrial protein</fullName>
    </submittedName>
</protein>
<dbReference type="SUPFAM" id="SSF56672">
    <property type="entry name" value="DNA/RNA polymerases"/>
    <property type="match status" value="1"/>
</dbReference>
<dbReference type="AlphaFoldDB" id="A0A2H9ZVD9"/>
<dbReference type="Pfam" id="PF07727">
    <property type="entry name" value="RVT_2"/>
    <property type="match status" value="1"/>
</dbReference>
<keyword evidence="3" id="KW-1185">Reference proteome</keyword>
<gene>
    <name evidence="2" type="ORF">AXF42_Ash017202</name>
</gene>
<evidence type="ECO:0000313" key="3">
    <source>
        <dbReference type="Proteomes" id="UP000236161"/>
    </source>
</evidence>
<dbReference type="STRING" id="1088818.A0A2H9ZVD9"/>
<reference evidence="2 3" key="1">
    <citation type="journal article" date="2017" name="Nature">
        <title>The Apostasia genome and the evolution of orchids.</title>
        <authorList>
            <person name="Zhang G.Q."/>
            <person name="Liu K.W."/>
            <person name="Li Z."/>
            <person name="Lohaus R."/>
            <person name="Hsiao Y.Y."/>
            <person name="Niu S.C."/>
            <person name="Wang J.Y."/>
            <person name="Lin Y.C."/>
            <person name="Xu Q."/>
            <person name="Chen L.J."/>
            <person name="Yoshida K."/>
            <person name="Fujiwara S."/>
            <person name="Wang Z.W."/>
            <person name="Zhang Y.Q."/>
            <person name="Mitsuda N."/>
            <person name="Wang M."/>
            <person name="Liu G.H."/>
            <person name="Pecoraro L."/>
            <person name="Huang H.X."/>
            <person name="Xiao X.J."/>
            <person name="Lin M."/>
            <person name="Wu X.Y."/>
            <person name="Wu W.L."/>
            <person name="Chen Y.Y."/>
            <person name="Chang S.B."/>
            <person name="Sakamoto S."/>
            <person name="Ohme-Takagi M."/>
            <person name="Yagi M."/>
            <person name="Zeng S.J."/>
            <person name="Shen C.Y."/>
            <person name="Yeh C.M."/>
            <person name="Luo Y.B."/>
            <person name="Tsai W.C."/>
            <person name="Van de Peer Y."/>
            <person name="Liu Z.J."/>
        </authorList>
    </citation>
    <scope>NUCLEOTIDE SEQUENCE [LARGE SCALE GENOMIC DNA]</scope>
    <source>
        <strain evidence="3">cv. Shenzhen</strain>
        <tissue evidence="2">Stem</tissue>
    </source>
</reference>
<dbReference type="EMBL" id="KZ453531">
    <property type="protein sequence ID" value="PKA47257.1"/>
    <property type="molecule type" value="Genomic_DNA"/>
</dbReference>
<sequence length="168" mass="19477">MKHEFEMTDLGLLRHFLGLEIKQTSKGIFLSQEKYTSDLLEKFGMKNCNKVETPMNSSEKLQLEDETSLANSKYFRSLVGGLMYLIHTRPDLLFAVSMVSRFMHKPTKQHLGAAKRILRYIKGTSNYGIWYSQTTNIKLFGFCDSDWAGSLDDRKVHLVFFLHLDLEQ</sequence>
<accession>A0A2H9ZVD9</accession>
<dbReference type="InterPro" id="IPR013103">
    <property type="entry name" value="RVT_2"/>
</dbReference>
<proteinExistence type="predicted"/>
<dbReference type="InterPro" id="IPR043502">
    <property type="entry name" value="DNA/RNA_pol_sf"/>
</dbReference>
<dbReference type="Proteomes" id="UP000236161">
    <property type="component" value="Unassembled WGS sequence"/>
</dbReference>
<organism evidence="2 3">
    <name type="scientific">Apostasia shenzhenica</name>
    <dbReference type="NCBI Taxonomy" id="1088818"/>
    <lineage>
        <taxon>Eukaryota</taxon>
        <taxon>Viridiplantae</taxon>
        <taxon>Streptophyta</taxon>
        <taxon>Embryophyta</taxon>
        <taxon>Tracheophyta</taxon>
        <taxon>Spermatophyta</taxon>
        <taxon>Magnoliopsida</taxon>
        <taxon>Liliopsida</taxon>
        <taxon>Asparagales</taxon>
        <taxon>Orchidaceae</taxon>
        <taxon>Apostasioideae</taxon>
        <taxon>Apostasia</taxon>
    </lineage>
</organism>